<comment type="caution">
    <text evidence="1">The sequence shown here is derived from an EMBL/GenBank/DDBJ whole genome shotgun (WGS) entry which is preliminary data.</text>
</comment>
<dbReference type="EMBL" id="JBDKWZ010000008">
    <property type="protein sequence ID" value="MEN7549241.1"/>
    <property type="molecule type" value="Genomic_DNA"/>
</dbReference>
<organism evidence="1 2">
    <name type="scientific">Rapidithrix thailandica</name>
    <dbReference type="NCBI Taxonomy" id="413964"/>
    <lineage>
        <taxon>Bacteria</taxon>
        <taxon>Pseudomonadati</taxon>
        <taxon>Bacteroidota</taxon>
        <taxon>Cytophagia</taxon>
        <taxon>Cytophagales</taxon>
        <taxon>Flammeovirgaceae</taxon>
        <taxon>Rapidithrix</taxon>
    </lineage>
</organism>
<evidence type="ECO:0000313" key="1">
    <source>
        <dbReference type="EMBL" id="MEN7549241.1"/>
    </source>
</evidence>
<proteinExistence type="predicted"/>
<evidence type="ECO:0000313" key="2">
    <source>
        <dbReference type="Proteomes" id="UP001403385"/>
    </source>
</evidence>
<name>A0AAW9S8A1_9BACT</name>
<evidence type="ECO:0008006" key="3">
    <source>
        <dbReference type="Google" id="ProtNLM"/>
    </source>
</evidence>
<keyword evidence="2" id="KW-1185">Reference proteome</keyword>
<gene>
    <name evidence="1" type="ORF">AAG747_15055</name>
</gene>
<reference evidence="1 2" key="1">
    <citation type="submission" date="2024-04" db="EMBL/GenBank/DDBJ databases">
        <title>Novel genus in family Flammeovirgaceae.</title>
        <authorList>
            <person name="Nguyen T.H."/>
            <person name="Vuong T.Q."/>
            <person name="Le H."/>
            <person name="Kim S.-G."/>
        </authorList>
    </citation>
    <scope>NUCLEOTIDE SEQUENCE [LARGE SCALE GENOMIC DNA]</scope>
    <source>
        <strain evidence="1 2">JCM 23209</strain>
    </source>
</reference>
<dbReference type="AlphaFoldDB" id="A0AAW9S8A1"/>
<dbReference type="RefSeq" id="WP_346822017.1">
    <property type="nucleotide sequence ID" value="NZ_JBDKWZ010000008.1"/>
</dbReference>
<protein>
    <recommendedName>
        <fullName evidence="3">DKNYY family protein</fullName>
    </recommendedName>
</protein>
<accession>A0AAW9S8A1</accession>
<sequence>MKIQVLSILLCSWVTLGVCEGRSDTLRYVLIEGEKLYHKEAALAPNKIPIKRYLLNQNERIATDTLYTNIFGRNWNIHNDYIYEFRVTPWRGHTYPYRPEYLVSMFQKNVLNPRYHTELPKKERKCSVCNPLTMYSGSFDYDWEGYGEYKKYKGKLVRTTNNIPHEEARAKDKLIMEQVNADVFFKNDSMYSLVWDPQGLYLWKSDSLFVKKIKDWKVIKAITIRKLNWDFPPFARLSLKKGENLYRTLKDPEMLKGNFKVFSQAGEIYFLNRISGKLYWLAAKKVYELGKVDMENYPELNDRKLFIENRDTGELVLLSPVRWKKRLFKSVPRPKVSVMSKEEIAEKYPMLAGA</sequence>
<dbReference type="Proteomes" id="UP001403385">
    <property type="component" value="Unassembled WGS sequence"/>
</dbReference>